<feature type="transmembrane region" description="Helical" evidence="10">
    <location>
        <begin position="119"/>
        <end position="138"/>
    </location>
</feature>
<dbReference type="Proteomes" id="UP000549616">
    <property type="component" value="Unassembled WGS sequence"/>
</dbReference>
<keyword evidence="5" id="KW-0547">Nucleotide-binding</keyword>
<dbReference type="SUPFAM" id="SSF55874">
    <property type="entry name" value="ATPase domain of HSP90 chaperone/DNA topoisomerase II/histidine kinase"/>
    <property type="match status" value="1"/>
</dbReference>
<name>A0A853B1E8_9PSEU</name>
<dbReference type="InterPro" id="IPR050482">
    <property type="entry name" value="Sensor_HK_TwoCompSys"/>
</dbReference>
<evidence type="ECO:0000256" key="1">
    <source>
        <dbReference type="ARBA" id="ARBA00000085"/>
    </source>
</evidence>
<feature type="coiled-coil region" evidence="9">
    <location>
        <begin position="138"/>
        <end position="172"/>
    </location>
</feature>
<dbReference type="GO" id="GO:0046983">
    <property type="term" value="F:protein dimerization activity"/>
    <property type="evidence" value="ECO:0007669"/>
    <property type="project" value="InterPro"/>
</dbReference>
<dbReference type="GO" id="GO:0016020">
    <property type="term" value="C:membrane"/>
    <property type="evidence" value="ECO:0007669"/>
    <property type="project" value="InterPro"/>
</dbReference>
<dbReference type="Pfam" id="PF07730">
    <property type="entry name" value="HisKA_3"/>
    <property type="match status" value="1"/>
</dbReference>
<evidence type="ECO:0000259" key="12">
    <source>
        <dbReference type="Pfam" id="PF07730"/>
    </source>
</evidence>
<keyword evidence="4" id="KW-0808">Transferase</keyword>
<dbReference type="Gene3D" id="1.20.5.1930">
    <property type="match status" value="1"/>
</dbReference>
<feature type="transmembrane region" description="Helical" evidence="10">
    <location>
        <begin position="91"/>
        <end position="107"/>
    </location>
</feature>
<dbReference type="InterPro" id="IPR011712">
    <property type="entry name" value="Sig_transdc_His_kin_sub3_dim/P"/>
</dbReference>
<dbReference type="Gene3D" id="3.30.565.10">
    <property type="entry name" value="Histidine kinase-like ATPase, C-terminal domain"/>
    <property type="match status" value="1"/>
</dbReference>
<evidence type="ECO:0000259" key="11">
    <source>
        <dbReference type="Pfam" id="PF02518"/>
    </source>
</evidence>
<organism evidence="13 14">
    <name type="scientific">Amycolatopsis endophytica</name>
    <dbReference type="NCBI Taxonomy" id="860233"/>
    <lineage>
        <taxon>Bacteria</taxon>
        <taxon>Bacillati</taxon>
        <taxon>Actinomycetota</taxon>
        <taxon>Actinomycetes</taxon>
        <taxon>Pseudonocardiales</taxon>
        <taxon>Pseudonocardiaceae</taxon>
        <taxon>Amycolatopsis</taxon>
    </lineage>
</organism>
<dbReference type="GO" id="GO:0005524">
    <property type="term" value="F:ATP binding"/>
    <property type="evidence" value="ECO:0007669"/>
    <property type="project" value="UniProtKB-KW"/>
</dbReference>
<dbReference type="Pfam" id="PF02518">
    <property type="entry name" value="HATPase_c"/>
    <property type="match status" value="1"/>
</dbReference>
<comment type="catalytic activity">
    <reaction evidence="1">
        <text>ATP + protein L-histidine = ADP + protein N-phospho-L-histidine.</text>
        <dbReference type="EC" id="2.7.13.3"/>
    </reaction>
</comment>
<dbReference type="PANTHER" id="PTHR24421:SF10">
    <property type="entry name" value="NITRATE_NITRITE SENSOR PROTEIN NARQ"/>
    <property type="match status" value="1"/>
</dbReference>
<keyword evidence="14" id="KW-1185">Reference proteome</keyword>
<evidence type="ECO:0000313" key="13">
    <source>
        <dbReference type="EMBL" id="NYI88923.1"/>
    </source>
</evidence>
<evidence type="ECO:0000313" key="14">
    <source>
        <dbReference type="Proteomes" id="UP000549616"/>
    </source>
</evidence>
<dbReference type="GO" id="GO:0000155">
    <property type="term" value="F:phosphorelay sensor kinase activity"/>
    <property type="evidence" value="ECO:0007669"/>
    <property type="project" value="InterPro"/>
</dbReference>
<evidence type="ECO:0000256" key="7">
    <source>
        <dbReference type="ARBA" id="ARBA00022840"/>
    </source>
</evidence>
<keyword evidence="10" id="KW-1133">Transmembrane helix</keyword>
<protein>
    <recommendedName>
        <fullName evidence="2">histidine kinase</fullName>
        <ecNumber evidence="2">2.7.13.3</ecNumber>
    </recommendedName>
</protein>
<dbReference type="AlphaFoldDB" id="A0A853B1E8"/>
<evidence type="ECO:0000256" key="5">
    <source>
        <dbReference type="ARBA" id="ARBA00022741"/>
    </source>
</evidence>
<dbReference type="InterPro" id="IPR003594">
    <property type="entry name" value="HATPase_dom"/>
</dbReference>
<dbReference type="InterPro" id="IPR036890">
    <property type="entry name" value="HATPase_C_sf"/>
</dbReference>
<feature type="transmembrane region" description="Helical" evidence="10">
    <location>
        <begin position="59"/>
        <end position="85"/>
    </location>
</feature>
<feature type="transmembrane region" description="Helical" evidence="10">
    <location>
        <begin position="12"/>
        <end position="30"/>
    </location>
</feature>
<sequence length="373" mass="39088">MAPIVRWAGGPRSLVFDVAVAAFFAWLAIAKVSAPIAWPPAVAVAVFGALLARRRYPLAAVVVVGAALVAGASPLPLVVAVYTLASRRGPVWPTAAGAVVAVAAFLIPAEIRWSDDWPYVLLAAGMFLLVPLLAGLWVHQRAKLLTALRERAEQAERERDLLTERAVVAERRRIAGEMHDVVAHRVSVIAVQAGALTVICADEQAAAAAEVIRQNSTAALTELREVLRVLRDGAADVHPPTGLDGLPALVDDARSAGTRAELNLPDPVPEVAVPVARAAYRVVQEALTNIGKHAPGARARVAVAVRGDELAVEVADDGSGARPPAHELPSSGFGLVGMRERVGLAGGTVHTGRSGDGFLVRAVFPLVRDEEDG</sequence>
<dbReference type="CDD" id="cd16917">
    <property type="entry name" value="HATPase_UhpB-NarQ-NarX-like"/>
    <property type="match status" value="1"/>
</dbReference>
<reference evidence="13 14" key="1">
    <citation type="submission" date="2020-07" db="EMBL/GenBank/DDBJ databases">
        <title>Sequencing the genomes of 1000 actinobacteria strains.</title>
        <authorList>
            <person name="Klenk H.-P."/>
        </authorList>
    </citation>
    <scope>NUCLEOTIDE SEQUENCE [LARGE SCALE GENOMIC DNA]</scope>
    <source>
        <strain evidence="13 14">DSM 104006</strain>
    </source>
</reference>
<feature type="domain" description="Signal transduction histidine kinase subgroup 3 dimerisation and phosphoacceptor" evidence="12">
    <location>
        <begin position="170"/>
        <end position="233"/>
    </location>
</feature>
<keyword evidence="3" id="KW-0597">Phosphoprotein</keyword>
<evidence type="ECO:0000256" key="10">
    <source>
        <dbReference type="SAM" id="Phobius"/>
    </source>
</evidence>
<keyword evidence="9" id="KW-0175">Coiled coil</keyword>
<gene>
    <name evidence="13" type="ORF">HNR02_002246</name>
</gene>
<proteinExistence type="predicted"/>
<dbReference type="RefSeq" id="WP_179773091.1">
    <property type="nucleotide sequence ID" value="NZ_JACCFK010000001.1"/>
</dbReference>
<feature type="transmembrane region" description="Helical" evidence="10">
    <location>
        <begin position="36"/>
        <end position="52"/>
    </location>
</feature>
<evidence type="ECO:0000256" key="6">
    <source>
        <dbReference type="ARBA" id="ARBA00022777"/>
    </source>
</evidence>
<feature type="domain" description="Histidine kinase/HSP90-like ATPase" evidence="11">
    <location>
        <begin position="277"/>
        <end position="366"/>
    </location>
</feature>
<dbReference type="PANTHER" id="PTHR24421">
    <property type="entry name" value="NITRATE/NITRITE SENSOR PROTEIN NARX-RELATED"/>
    <property type="match status" value="1"/>
</dbReference>
<keyword evidence="7" id="KW-0067">ATP-binding</keyword>
<evidence type="ECO:0000256" key="2">
    <source>
        <dbReference type="ARBA" id="ARBA00012438"/>
    </source>
</evidence>
<keyword evidence="10" id="KW-0472">Membrane</keyword>
<accession>A0A853B1E8</accession>
<evidence type="ECO:0000256" key="8">
    <source>
        <dbReference type="ARBA" id="ARBA00023012"/>
    </source>
</evidence>
<evidence type="ECO:0000256" key="9">
    <source>
        <dbReference type="SAM" id="Coils"/>
    </source>
</evidence>
<evidence type="ECO:0000256" key="4">
    <source>
        <dbReference type="ARBA" id="ARBA00022679"/>
    </source>
</evidence>
<comment type="caution">
    <text evidence="13">The sequence shown here is derived from an EMBL/GenBank/DDBJ whole genome shotgun (WGS) entry which is preliminary data.</text>
</comment>
<keyword evidence="10" id="KW-0812">Transmembrane</keyword>
<dbReference type="EC" id="2.7.13.3" evidence="2"/>
<keyword evidence="6 13" id="KW-0418">Kinase</keyword>
<dbReference type="EMBL" id="JACCFK010000001">
    <property type="protein sequence ID" value="NYI88923.1"/>
    <property type="molecule type" value="Genomic_DNA"/>
</dbReference>
<evidence type="ECO:0000256" key="3">
    <source>
        <dbReference type="ARBA" id="ARBA00022553"/>
    </source>
</evidence>
<keyword evidence="8" id="KW-0902">Two-component regulatory system</keyword>